<accession>A0A0G2ABB2</accession>
<dbReference type="AlphaFoldDB" id="A0A0G2ABB2"/>
<dbReference type="Proteomes" id="UP000034846">
    <property type="component" value="Unassembled WGS sequence"/>
</dbReference>
<comment type="caution">
    <text evidence="1">The sequence shown here is derived from an EMBL/GenBank/DDBJ whole genome shotgun (WGS) entry which is preliminary data.</text>
</comment>
<proteinExistence type="predicted"/>
<name>A0A0G2ABB2_9BACT</name>
<protein>
    <submittedName>
        <fullName evidence="1">Uncharacterized protein</fullName>
    </submittedName>
</protein>
<reference evidence="1 2" key="1">
    <citation type="journal article" date="2015" name="Nature">
        <title>rRNA introns, odd ribosomes, and small enigmatic genomes across a large radiation of phyla.</title>
        <authorList>
            <person name="Brown C.T."/>
            <person name="Hug L.A."/>
            <person name="Thomas B.C."/>
            <person name="Sharon I."/>
            <person name="Castelle C.J."/>
            <person name="Singh A."/>
            <person name="Wilkins M.J."/>
            <person name="Williams K.H."/>
            <person name="Banfield J.F."/>
        </authorList>
    </citation>
    <scope>NUCLEOTIDE SEQUENCE [LARGE SCALE GENOMIC DNA]</scope>
</reference>
<evidence type="ECO:0000313" key="2">
    <source>
        <dbReference type="Proteomes" id="UP000034846"/>
    </source>
</evidence>
<gene>
    <name evidence="1" type="ORF">UY72_C0036G0011</name>
</gene>
<sequence length="150" mass="16488">MRKLVSRPDLSIKVELGEDLIFRGSAPRGIRVSARFAQKVTDGADSGVSLWLVAPCSTPKSFGPFPFESQQLLDQLSGCTIDAESFLSEAFVEPSQLAFRALDVVLNGPGAVLYLTRSQFGVMAEYDFPARHLRSSFDLSAREADHFLVF</sequence>
<evidence type="ECO:0000313" key="1">
    <source>
        <dbReference type="EMBL" id="KKW29669.1"/>
    </source>
</evidence>
<dbReference type="EMBL" id="LCRD01000036">
    <property type="protein sequence ID" value="KKW29669.1"/>
    <property type="molecule type" value="Genomic_DNA"/>
</dbReference>
<organism evidence="1 2">
    <name type="scientific">Candidatus Uhrbacteria bacterium GW2011_GWD2_52_7</name>
    <dbReference type="NCBI Taxonomy" id="1618989"/>
    <lineage>
        <taxon>Bacteria</taxon>
        <taxon>Candidatus Uhriibacteriota</taxon>
    </lineage>
</organism>